<dbReference type="EMBL" id="KI536799">
    <property type="protein sequence ID" value="ESR47737.1"/>
    <property type="molecule type" value="Genomic_DNA"/>
</dbReference>
<dbReference type="InterPro" id="IPR036955">
    <property type="entry name" value="AP2/ERF_dom_sf"/>
</dbReference>
<feature type="region of interest" description="Disordered" evidence="7">
    <location>
        <begin position="7"/>
        <end position="36"/>
    </location>
</feature>
<keyword evidence="4" id="KW-0804">Transcription</keyword>
<feature type="region of interest" description="Disordered" evidence="7">
    <location>
        <begin position="395"/>
        <end position="448"/>
    </location>
</feature>
<evidence type="ECO:0000256" key="7">
    <source>
        <dbReference type="SAM" id="MobiDB-lite"/>
    </source>
</evidence>
<organism evidence="9 10">
    <name type="scientific">Citrus clementina</name>
    <name type="common">Clementine</name>
    <name type="synonym">Citrus deliciosa x Citrus sinensis</name>
    <dbReference type="NCBI Taxonomy" id="85681"/>
    <lineage>
        <taxon>Eukaryota</taxon>
        <taxon>Viridiplantae</taxon>
        <taxon>Streptophyta</taxon>
        <taxon>Embryophyta</taxon>
        <taxon>Tracheophyta</taxon>
        <taxon>Spermatophyta</taxon>
        <taxon>Magnoliopsida</taxon>
        <taxon>eudicotyledons</taxon>
        <taxon>Gunneridae</taxon>
        <taxon>Pentapetalae</taxon>
        <taxon>rosids</taxon>
        <taxon>malvids</taxon>
        <taxon>Sapindales</taxon>
        <taxon>Rutaceae</taxon>
        <taxon>Aurantioideae</taxon>
        <taxon>Citrus</taxon>
    </lineage>
</organism>
<dbReference type="Proteomes" id="UP000030687">
    <property type="component" value="Unassembled WGS sequence"/>
</dbReference>
<evidence type="ECO:0000256" key="2">
    <source>
        <dbReference type="ARBA" id="ARBA00023015"/>
    </source>
</evidence>
<evidence type="ECO:0000256" key="5">
    <source>
        <dbReference type="ARBA" id="ARBA00023242"/>
    </source>
</evidence>
<dbReference type="GO" id="GO:0005634">
    <property type="term" value="C:nucleus"/>
    <property type="evidence" value="ECO:0007669"/>
    <property type="project" value="UniProtKB-SubCell"/>
</dbReference>
<gene>
    <name evidence="9" type="ORF">CICLE_v10001138mg</name>
</gene>
<reference evidence="9 10" key="1">
    <citation type="submission" date="2013-10" db="EMBL/GenBank/DDBJ databases">
        <authorList>
            <consortium name="International Citrus Genome Consortium"/>
            <person name="Jenkins J."/>
            <person name="Schmutz J."/>
            <person name="Prochnik S."/>
            <person name="Rokhsar D."/>
            <person name="Gmitter F."/>
            <person name="Ollitrault P."/>
            <person name="Machado M."/>
            <person name="Talon M."/>
            <person name="Wincker P."/>
            <person name="Jaillon O."/>
            <person name="Morgante M."/>
        </authorList>
    </citation>
    <scope>NUCLEOTIDE SEQUENCE</scope>
    <source>
        <strain evidence="10">cv. Clemenules</strain>
    </source>
</reference>
<evidence type="ECO:0000313" key="10">
    <source>
        <dbReference type="Proteomes" id="UP000030687"/>
    </source>
</evidence>
<dbReference type="Gramene" id="ESR47737">
    <property type="protein sequence ID" value="ESR47737"/>
    <property type="gene ID" value="CICLE_v10001138mg"/>
</dbReference>
<dbReference type="CDD" id="cd00018">
    <property type="entry name" value="AP2"/>
    <property type="match status" value="1"/>
</dbReference>
<dbReference type="SMR" id="V4T3K2"/>
<dbReference type="InterPro" id="IPR016177">
    <property type="entry name" value="DNA-bd_dom_sf"/>
</dbReference>
<dbReference type="AlphaFoldDB" id="V4T3K2"/>
<dbReference type="PANTHER" id="PTHR31190">
    <property type="entry name" value="DNA-BINDING DOMAIN"/>
    <property type="match status" value="1"/>
</dbReference>
<proteinExistence type="inferred from homology"/>
<evidence type="ECO:0000256" key="6">
    <source>
        <dbReference type="ARBA" id="ARBA00024343"/>
    </source>
</evidence>
<dbReference type="InterPro" id="IPR044808">
    <property type="entry name" value="ERF_plant"/>
</dbReference>
<feature type="compositionally biased region" description="Polar residues" evidence="7">
    <location>
        <begin position="7"/>
        <end position="21"/>
    </location>
</feature>
<dbReference type="PRINTS" id="PR00367">
    <property type="entry name" value="ETHRSPELEMNT"/>
</dbReference>
<dbReference type="GO" id="GO:0003700">
    <property type="term" value="F:DNA-binding transcription factor activity"/>
    <property type="evidence" value="ECO:0007669"/>
    <property type="project" value="InterPro"/>
</dbReference>
<dbReference type="OrthoDB" id="1930739at2759"/>
<evidence type="ECO:0000259" key="8">
    <source>
        <dbReference type="PROSITE" id="PS51032"/>
    </source>
</evidence>
<dbReference type="FunFam" id="3.30.730.10:FF:000001">
    <property type="entry name" value="Ethylene-responsive transcription factor 2"/>
    <property type="match status" value="1"/>
</dbReference>
<dbReference type="GO" id="GO:0009873">
    <property type="term" value="P:ethylene-activated signaling pathway"/>
    <property type="evidence" value="ECO:0007669"/>
    <property type="project" value="InterPro"/>
</dbReference>
<dbReference type="eggNOG" id="ENOG502QV3S">
    <property type="taxonomic scope" value="Eukaryota"/>
</dbReference>
<feature type="domain" description="AP2/ERF" evidence="8">
    <location>
        <begin position="215"/>
        <end position="272"/>
    </location>
</feature>
<comment type="similarity">
    <text evidence="6">Belongs to the AP2/ERF transcription factor family. ERF subfamily.</text>
</comment>
<feature type="compositionally biased region" description="Pro residues" evidence="7">
    <location>
        <begin position="280"/>
        <end position="290"/>
    </location>
</feature>
<keyword evidence="10" id="KW-1185">Reference proteome</keyword>
<evidence type="ECO:0000256" key="3">
    <source>
        <dbReference type="ARBA" id="ARBA00023125"/>
    </source>
</evidence>
<feature type="region of interest" description="Disordered" evidence="7">
    <location>
        <begin position="277"/>
        <end position="297"/>
    </location>
</feature>
<accession>V4T3K2</accession>
<keyword evidence="3" id="KW-0238">DNA-binding</keyword>
<evidence type="ECO:0000256" key="1">
    <source>
        <dbReference type="ARBA" id="ARBA00004123"/>
    </source>
</evidence>
<keyword evidence="5" id="KW-0539">Nucleus</keyword>
<evidence type="ECO:0000256" key="4">
    <source>
        <dbReference type="ARBA" id="ARBA00023163"/>
    </source>
</evidence>
<protein>
    <recommendedName>
        <fullName evidence="8">AP2/ERF domain-containing protein</fullName>
    </recommendedName>
</protein>
<feature type="compositionally biased region" description="Low complexity" evidence="7">
    <location>
        <begin position="395"/>
        <end position="408"/>
    </location>
</feature>
<dbReference type="PROSITE" id="PS51032">
    <property type="entry name" value="AP2_ERF"/>
    <property type="match status" value="1"/>
</dbReference>
<name>V4T3K2_CITCL</name>
<dbReference type="GO" id="GO:0003677">
    <property type="term" value="F:DNA binding"/>
    <property type="evidence" value="ECO:0007669"/>
    <property type="project" value="UniProtKB-KW"/>
</dbReference>
<dbReference type="OMA" id="NWETSAM"/>
<comment type="subcellular location">
    <subcellularLocation>
        <location evidence="1">Nucleus</location>
    </subcellularLocation>
</comment>
<dbReference type="SMART" id="SM00380">
    <property type="entry name" value="AP2"/>
    <property type="match status" value="1"/>
</dbReference>
<dbReference type="PANTHER" id="PTHR31190:SF421">
    <property type="entry name" value="ETHYLENE-RESPONSIVE TRANSCRIPTION FACTOR ERF110"/>
    <property type="match status" value="1"/>
</dbReference>
<dbReference type="KEGG" id="cic:CICLE_v10001138mg"/>
<feature type="region of interest" description="Disordered" evidence="7">
    <location>
        <begin position="158"/>
        <end position="217"/>
    </location>
</feature>
<evidence type="ECO:0000313" key="9">
    <source>
        <dbReference type="EMBL" id="ESR47737.1"/>
    </source>
</evidence>
<dbReference type="STRING" id="85681.V4T3K2"/>
<dbReference type="InParanoid" id="V4T3K2"/>
<dbReference type="Gene3D" id="3.30.730.10">
    <property type="entry name" value="AP2/ERF domain"/>
    <property type="match status" value="1"/>
</dbReference>
<feature type="compositionally biased region" description="Polar residues" evidence="7">
    <location>
        <begin position="419"/>
        <end position="428"/>
    </location>
</feature>
<dbReference type="InterPro" id="IPR001471">
    <property type="entry name" value="AP2/ERF_dom"/>
</dbReference>
<dbReference type="Pfam" id="PF00847">
    <property type="entry name" value="AP2"/>
    <property type="match status" value="1"/>
</dbReference>
<dbReference type="SUPFAM" id="SSF54171">
    <property type="entry name" value="DNA-binding domain"/>
    <property type="match status" value="1"/>
</dbReference>
<sequence>MCILNKVANQRGSVEGSSFPTGSGGEAQDQQDDQSYGQENIIESQSGHFQRATSNQITESPSTAAASLMGYGHAREMSAMVSALTRVVSGQRAATDVGYSATGFGLASASASVSASPASASGLWIGHKRGREEAEAAQLAGSLPRLYRGFGDFRDSSSSSSAGAIITQEPTSSIAAPATTATTTTTATIPTTPSSESSSSGVSYEETSGGERRRRYRGVRQRPWGKWAAEIRDPHKAARVWLGTFDTAEAAARAYDEAALRFRGNRAKLNFPENVRIVPPLQPQPQPQPQPQQHQQVLQNIPTRQTPNFATVATNFHQQQQQRQLQTATMPPFFMSQGYQDYFDYSQLLQNQPTSLLEQMLQPQTQTHQIASMQPPLLSSSLSSYSFGPSSSSASSVSSSSASFPLLFGDQQPGFFRPPQNQSQSSGSDFPAPPPPWSHSGHYPPSSG</sequence>
<feature type="compositionally biased region" description="Low complexity" evidence="7">
    <location>
        <begin position="169"/>
        <end position="200"/>
    </location>
</feature>
<keyword evidence="2" id="KW-0805">Transcription regulation</keyword>